<evidence type="ECO:0000313" key="1">
    <source>
        <dbReference type="EMBL" id="KZS20531.1"/>
    </source>
</evidence>
<proteinExistence type="predicted"/>
<name>A0A162RI76_9CRUS</name>
<protein>
    <submittedName>
        <fullName evidence="1">Uncharacterized protein</fullName>
    </submittedName>
</protein>
<reference evidence="1 2" key="1">
    <citation type="submission" date="2016-03" db="EMBL/GenBank/DDBJ databases">
        <title>EvidentialGene: Evidence-directed Construction of Genes on Genomes.</title>
        <authorList>
            <person name="Gilbert D.G."/>
            <person name="Choi J.-H."/>
            <person name="Mockaitis K."/>
            <person name="Colbourne J."/>
            <person name="Pfrender M."/>
        </authorList>
    </citation>
    <scope>NUCLEOTIDE SEQUENCE [LARGE SCALE GENOMIC DNA]</scope>
    <source>
        <strain evidence="1 2">Xinb3</strain>
        <tissue evidence="1">Complete organism</tissue>
    </source>
</reference>
<evidence type="ECO:0000313" key="2">
    <source>
        <dbReference type="Proteomes" id="UP000076858"/>
    </source>
</evidence>
<dbReference type="EMBL" id="LRGB01000166">
    <property type="protein sequence ID" value="KZS20531.1"/>
    <property type="molecule type" value="Genomic_DNA"/>
</dbReference>
<sequence>MCRVCKTSGSWLRAWLDSKNKITMLVPHRLGGRGGPCVWSVGWKSYFGTDILLYLTSTTLLETSSVLSGENILRNFVIQICRNFYYMQVNRSVPWE</sequence>
<dbReference type="AlphaFoldDB" id="A0A162RI76"/>
<organism evidence="1 2">
    <name type="scientific">Daphnia magna</name>
    <dbReference type="NCBI Taxonomy" id="35525"/>
    <lineage>
        <taxon>Eukaryota</taxon>
        <taxon>Metazoa</taxon>
        <taxon>Ecdysozoa</taxon>
        <taxon>Arthropoda</taxon>
        <taxon>Crustacea</taxon>
        <taxon>Branchiopoda</taxon>
        <taxon>Diplostraca</taxon>
        <taxon>Cladocera</taxon>
        <taxon>Anomopoda</taxon>
        <taxon>Daphniidae</taxon>
        <taxon>Daphnia</taxon>
    </lineage>
</organism>
<keyword evidence="2" id="KW-1185">Reference proteome</keyword>
<gene>
    <name evidence="1" type="ORF">APZ42_012754</name>
</gene>
<dbReference type="Proteomes" id="UP000076858">
    <property type="component" value="Unassembled WGS sequence"/>
</dbReference>
<comment type="caution">
    <text evidence="1">The sequence shown here is derived from an EMBL/GenBank/DDBJ whole genome shotgun (WGS) entry which is preliminary data.</text>
</comment>
<accession>A0A162RI76</accession>